<dbReference type="EMBL" id="AP022613">
    <property type="protein sequence ID" value="BBZ37871.1"/>
    <property type="molecule type" value="Genomic_DNA"/>
</dbReference>
<protein>
    <submittedName>
        <fullName evidence="1">Uncharacterized protein</fullName>
    </submittedName>
</protein>
<gene>
    <name evidence="1" type="ORF">MCNS_09340</name>
</gene>
<evidence type="ECO:0000313" key="1">
    <source>
        <dbReference type="EMBL" id="BBZ37871.1"/>
    </source>
</evidence>
<evidence type="ECO:0000313" key="2">
    <source>
        <dbReference type="Proteomes" id="UP000467385"/>
    </source>
</evidence>
<dbReference type="Proteomes" id="UP000467385">
    <property type="component" value="Chromosome"/>
</dbReference>
<organism evidence="1 2">
    <name type="scientific">Mycobacterium conspicuum</name>
    <dbReference type="NCBI Taxonomy" id="44010"/>
    <lineage>
        <taxon>Bacteria</taxon>
        <taxon>Bacillati</taxon>
        <taxon>Actinomycetota</taxon>
        <taxon>Actinomycetes</taxon>
        <taxon>Mycobacteriales</taxon>
        <taxon>Mycobacteriaceae</taxon>
        <taxon>Mycobacterium</taxon>
    </lineage>
</organism>
<name>A0A1X1TNY4_9MYCO</name>
<dbReference type="STRING" id="44010.AWC00_04340"/>
<sequence>MDKTEQDWWDAPQVHPSHIRVGDIIGTTRPSGRRCTVKLIGGPQTAPRQWTFFSRDTEGLQHTGTFGEDDLVRRYVKK</sequence>
<dbReference type="RefSeq" id="WP_085231434.1">
    <property type="nucleotide sequence ID" value="NZ_AP022613.1"/>
</dbReference>
<accession>A0A1X1TNY4</accession>
<dbReference type="OrthoDB" id="4733097at2"/>
<keyword evidence="2" id="KW-1185">Reference proteome</keyword>
<proteinExistence type="predicted"/>
<reference evidence="1 2" key="1">
    <citation type="journal article" date="2019" name="Emerg. Microbes Infect.">
        <title>Comprehensive subspecies identification of 175 nontuberculous mycobacteria species based on 7547 genomic profiles.</title>
        <authorList>
            <person name="Matsumoto Y."/>
            <person name="Kinjo T."/>
            <person name="Motooka D."/>
            <person name="Nabeya D."/>
            <person name="Jung N."/>
            <person name="Uechi K."/>
            <person name="Horii T."/>
            <person name="Iida T."/>
            <person name="Fujita J."/>
            <person name="Nakamura S."/>
        </authorList>
    </citation>
    <scope>NUCLEOTIDE SEQUENCE [LARGE SCALE GENOMIC DNA]</scope>
    <source>
        <strain evidence="1 2">JCM 14738</strain>
    </source>
</reference>
<dbReference type="AlphaFoldDB" id="A0A1X1TNY4"/>